<gene>
    <name evidence="2" type="ORF">Pla52n_02420</name>
</gene>
<comment type="caution">
    <text evidence="2">The sequence shown here is derived from an EMBL/GenBank/DDBJ whole genome shotgun (WGS) entry which is preliminary data.</text>
</comment>
<dbReference type="Pfam" id="PF13517">
    <property type="entry name" value="FG-GAP_3"/>
    <property type="match status" value="2"/>
</dbReference>
<dbReference type="PROSITE" id="PS51257">
    <property type="entry name" value="PROKAR_LIPOPROTEIN"/>
    <property type="match status" value="1"/>
</dbReference>
<dbReference type="PANTHER" id="PTHR45460">
    <property type="entry name" value="SIMILAR TO CYSTEINE PROTEINASE"/>
    <property type="match status" value="1"/>
</dbReference>
<dbReference type="InterPro" id="IPR028994">
    <property type="entry name" value="Integrin_alpha_N"/>
</dbReference>
<name>A0A5C6B8P7_9BACT</name>
<evidence type="ECO:0000313" key="2">
    <source>
        <dbReference type="EMBL" id="TWU07669.1"/>
    </source>
</evidence>
<dbReference type="PANTHER" id="PTHR45460:SF2">
    <property type="entry name" value="ALPHA 1,3 GLUCANASE, GH71 FAMILY (EUROFUNG)"/>
    <property type="match status" value="1"/>
</dbReference>
<reference evidence="2 3" key="1">
    <citation type="submission" date="2019-02" db="EMBL/GenBank/DDBJ databases">
        <title>Deep-cultivation of Planctomycetes and their phenomic and genomic characterization uncovers novel biology.</title>
        <authorList>
            <person name="Wiegand S."/>
            <person name="Jogler M."/>
            <person name="Boedeker C."/>
            <person name="Pinto D."/>
            <person name="Vollmers J."/>
            <person name="Rivas-Marin E."/>
            <person name="Kohn T."/>
            <person name="Peeters S.H."/>
            <person name="Heuer A."/>
            <person name="Rast P."/>
            <person name="Oberbeckmann S."/>
            <person name="Bunk B."/>
            <person name="Jeske O."/>
            <person name="Meyerdierks A."/>
            <person name="Storesund J.E."/>
            <person name="Kallscheuer N."/>
            <person name="Luecker S."/>
            <person name="Lage O.M."/>
            <person name="Pohl T."/>
            <person name="Merkel B.J."/>
            <person name="Hornburger P."/>
            <person name="Mueller R.-W."/>
            <person name="Bruemmer F."/>
            <person name="Labrenz M."/>
            <person name="Spormann A.M."/>
            <person name="Op Den Camp H."/>
            <person name="Overmann J."/>
            <person name="Amann R."/>
            <person name="Jetten M.S.M."/>
            <person name="Mascher T."/>
            <person name="Medema M.H."/>
            <person name="Devos D.P."/>
            <person name="Kaster A.-K."/>
            <person name="Ovreas L."/>
            <person name="Rohde M."/>
            <person name="Galperin M.Y."/>
            <person name="Jogler C."/>
        </authorList>
    </citation>
    <scope>NUCLEOTIDE SEQUENCE [LARGE SCALE GENOMIC DNA]</scope>
    <source>
        <strain evidence="2 3">Pla52n</strain>
    </source>
</reference>
<dbReference type="RefSeq" id="WP_146517858.1">
    <property type="nucleotide sequence ID" value="NZ_CP151726.1"/>
</dbReference>
<accession>A0A5C6B8P7</accession>
<evidence type="ECO:0000313" key="3">
    <source>
        <dbReference type="Proteomes" id="UP000320176"/>
    </source>
</evidence>
<protein>
    <submittedName>
        <fullName evidence="2">FG-GAP repeat protein</fullName>
    </submittedName>
</protein>
<organism evidence="2 3">
    <name type="scientific">Stieleria varia</name>
    <dbReference type="NCBI Taxonomy" id="2528005"/>
    <lineage>
        <taxon>Bacteria</taxon>
        <taxon>Pseudomonadati</taxon>
        <taxon>Planctomycetota</taxon>
        <taxon>Planctomycetia</taxon>
        <taxon>Pirellulales</taxon>
        <taxon>Pirellulaceae</taxon>
        <taxon>Stieleria</taxon>
    </lineage>
</organism>
<dbReference type="Proteomes" id="UP000320176">
    <property type="component" value="Unassembled WGS sequence"/>
</dbReference>
<keyword evidence="3" id="KW-1185">Reference proteome</keyword>
<sequence length="548" mass="59778">MKFPLFNKPWFTGVAIGLFSVAMFSVGCGRSTNDRDLPSSIAGTESSTNNSDAQNAAFLTSVQTDVERFCSDCHMMPRPGSAARDEWPDEVAQGFRLYQESGRTDLTPPEQEIVLKYFQLQAPEKLEIDPAIDDYPTCSLKFRQTVVNFSSADSAITRPAAVTNVRWLDLGFGGGRALVYCDVGSGAVKAYWPSPAAKDSGEPAATNTSTRIATLLQPVHVETCDLDSDGVQELVVADIGEFNANDSDLGQVIWLRRAADSDRFEKTVLLQNISRVADVQPGDFDGDGDQDLLVGIFGWRRTGRIVLLRNRLNELTGNEPTTGDLHPGFELSLIDKRHGAVHVPTIDLNGDGHLDFVALISQDQEAVEGFINDGTGKFSRQIIYQAPDPAYGSSGIELVDLDQDGDTDVLFTNGDSFDRGPKPHHSVQWLENKGEYPYTHHHLLNMPGVLNAKAADFDGDGDLDIAACSLLSDSIGDSIAGRNTSSIVLLVQNEPGKFVPTQLEARDHHHISLEIGDFDSNGKVDLAVGTFHRSRAGQPDLKIWFNEN</sequence>
<evidence type="ECO:0000256" key="1">
    <source>
        <dbReference type="ARBA" id="ARBA00022729"/>
    </source>
</evidence>
<proteinExistence type="predicted"/>
<dbReference type="Gene3D" id="2.130.10.130">
    <property type="entry name" value="Integrin alpha, N-terminal"/>
    <property type="match status" value="2"/>
</dbReference>
<keyword evidence="1" id="KW-0732">Signal</keyword>
<dbReference type="OrthoDB" id="227135at2"/>
<dbReference type="AlphaFoldDB" id="A0A5C6B8P7"/>
<dbReference type="InterPro" id="IPR013517">
    <property type="entry name" value="FG-GAP"/>
</dbReference>
<dbReference type="SUPFAM" id="SSF69318">
    <property type="entry name" value="Integrin alpha N-terminal domain"/>
    <property type="match status" value="1"/>
</dbReference>
<dbReference type="EMBL" id="SJPN01000001">
    <property type="protein sequence ID" value="TWU07669.1"/>
    <property type="molecule type" value="Genomic_DNA"/>
</dbReference>